<dbReference type="Gene3D" id="2.60.40.790">
    <property type="match status" value="1"/>
</dbReference>
<proteinExistence type="predicted"/>
<name>A0A382SA40_9ZZZZ</name>
<feature type="non-terminal residue" evidence="1">
    <location>
        <position position="62"/>
    </location>
</feature>
<reference evidence="1" key="1">
    <citation type="submission" date="2018-05" db="EMBL/GenBank/DDBJ databases">
        <authorList>
            <person name="Lanie J.A."/>
            <person name="Ng W.-L."/>
            <person name="Kazmierczak K.M."/>
            <person name="Andrzejewski T.M."/>
            <person name="Davidsen T.M."/>
            <person name="Wayne K.J."/>
            <person name="Tettelin H."/>
            <person name="Glass J.I."/>
            <person name="Rusch D."/>
            <person name="Podicherti R."/>
            <person name="Tsui H.-C.T."/>
            <person name="Winkler M.E."/>
        </authorList>
    </citation>
    <scope>NUCLEOTIDE SEQUENCE</scope>
</reference>
<sequence length="62" mass="7201">MSKLTQYKPFSAFSLFDNELNNFFNQLSNHRSDTKWMPAVDIIEANDCFELRAEIPGVSQED</sequence>
<organism evidence="1">
    <name type="scientific">marine metagenome</name>
    <dbReference type="NCBI Taxonomy" id="408172"/>
    <lineage>
        <taxon>unclassified sequences</taxon>
        <taxon>metagenomes</taxon>
        <taxon>ecological metagenomes</taxon>
    </lineage>
</organism>
<dbReference type="InterPro" id="IPR008978">
    <property type="entry name" value="HSP20-like_chaperone"/>
</dbReference>
<gene>
    <name evidence="1" type="ORF">METZ01_LOCUS359634</name>
</gene>
<dbReference type="AlphaFoldDB" id="A0A382SA40"/>
<evidence type="ECO:0000313" key="1">
    <source>
        <dbReference type="EMBL" id="SVD06780.1"/>
    </source>
</evidence>
<dbReference type="SUPFAM" id="SSF49764">
    <property type="entry name" value="HSP20-like chaperones"/>
    <property type="match status" value="1"/>
</dbReference>
<accession>A0A382SA40</accession>
<evidence type="ECO:0008006" key="2">
    <source>
        <dbReference type="Google" id="ProtNLM"/>
    </source>
</evidence>
<dbReference type="CDD" id="cd06464">
    <property type="entry name" value="ACD_sHsps-like"/>
    <property type="match status" value="1"/>
</dbReference>
<protein>
    <recommendedName>
        <fullName evidence="2">SHSP domain-containing protein</fullName>
    </recommendedName>
</protein>
<dbReference type="EMBL" id="UINC01127573">
    <property type="protein sequence ID" value="SVD06780.1"/>
    <property type="molecule type" value="Genomic_DNA"/>
</dbReference>